<dbReference type="AlphaFoldDB" id="A0A8J3HZF3"/>
<keyword evidence="2" id="KW-1185">Reference proteome</keyword>
<dbReference type="EMBL" id="BNJF01000002">
    <property type="protein sequence ID" value="GHO47042.1"/>
    <property type="molecule type" value="Genomic_DNA"/>
</dbReference>
<accession>A0A8J3HZF3</accession>
<reference evidence="1" key="1">
    <citation type="submission" date="2020-10" db="EMBL/GenBank/DDBJ databases">
        <title>Taxonomic study of unclassified bacteria belonging to the class Ktedonobacteria.</title>
        <authorList>
            <person name="Yabe S."/>
            <person name="Wang C.M."/>
            <person name="Zheng Y."/>
            <person name="Sakai Y."/>
            <person name="Cavaletti L."/>
            <person name="Monciardini P."/>
            <person name="Donadio S."/>
        </authorList>
    </citation>
    <scope>NUCLEOTIDE SEQUENCE</scope>
    <source>
        <strain evidence="1">SOSP1-1</strain>
    </source>
</reference>
<gene>
    <name evidence="1" type="ORF">KSX_52050</name>
</gene>
<dbReference type="Proteomes" id="UP000612362">
    <property type="component" value="Unassembled WGS sequence"/>
</dbReference>
<evidence type="ECO:0000313" key="2">
    <source>
        <dbReference type="Proteomes" id="UP000612362"/>
    </source>
</evidence>
<sequence>MKPAITTDNACSAYTGALKIYSDANYQGSMICFIGTGWADLTQYWLFWPVSWNDQASSFYGGCNNGTFYQNVDKNTHTGWGNSQSFGGAYNWGGNFDGLNGHLPNDSLSAILITSSCNY</sequence>
<protein>
    <submittedName>
        <fullName evidence="1">Uncharacterized protein</fullName>
    </submittedName>
</protein>
<name>A0A8J3HZF3_9CHLR</name>
<proteinExistence type="predicted"/>
<comment type="caution">
    <text evidence="1">The sequence shown here is derived from an EMBL/GenBank/DDBJ whole genome shotgun (WGS) entry which is preliminary data.</text>
</comment>
<organism evidence="1 2">
    <name type="scientific">Ktedonospora formicarum</name>
    <dbReference type="NCBI Taxonomy" id="2778364"/>
    <lineage>
        <taxon>Bacteria</taxon>
        <taxon>Bacillati</taxon>
        <taxon>Chloroflexota</taxon>
        <taxon>Ktedonobacteria</taxon>
        <taxon>Ktedonobacterales</taxon>
        <taxon>Ktedonobacteraceae</taxon>
        <taxon>Ktedonospora</taxon>
    </lineage>
</organism>
<evidence type="ECO:0000313" key="1">
    <source>
        <dbReference type="EMBL" id="GHO47042.1"/>
    </source>
</evidence>